<gene>
    <name evidence="3" type="ORF">SAMN05216187_104157</name>
</gene>
<name>A0A1G8YQ12_9STAP</name>
<accession>A0A1G8YQ12</accession>
<proteinExistence type="predicted"/>
<evidence type="ECO:0000313" key="3">
    <source>
        <dbReference type="EMBL" id="SDK04185.1"/>
    </source>
</evidence>
<dbReference type="OrthoDB" id="9811735at2"/>
<dbReference type="PANTHER" id="PTHR45266:SF3">
    <property type="entry name" value="OXALOACETATE DECARBOXYLASE ALPHA CHAIN"/>
    <property type="match status" value="1"/>
</dbReference>
<organism evidence="3 4">
    <name type="scientific">Jeotgalicoccus aerolatus</name>
    <dbReference type="NCBI Taxonomy" id="709510"/>
    <lineage>
        <taxon>Bacteria</taxon>
        <taxon>Bacillati</taxon>
        <taxon>Bacillota</taxon>
        <taxon>Bacilli</taxon>
        <taxon>Bacillales</taxon>
        <taxon>Staphylococcaceae</taxon>
        <taxon>Jeotgalicoccus</taxon>
    </lineage>
</organism>
<keyword evidence="1" id="KW-0092">Biotin</keyword>
<evidence type="ECO:0000313" key="4">
    <source>
        <dbReference type="Proteomes" id="UP000242700"/>
    </source>
</evidence>
<evidence type="ECO:0000259" key="2">
    <source>
        <dbReference type="PROSITE" id="PS50968"/>
    </source>
</evidence>
<dbReference type="PROSITE" id="PS50968">
    <property type="entry name" value="BIOTINYL_LIPOYL"/>
    <property type="match status" value="1"/>
</dbReference>
<sequence length="143" mass="15735">MNYKEIKKLVKLLKEEDLAVLSISDDNTHIHIEQKGIVISDQPAAISNNEPAAEVSEKSSELLEITAGQIGTFYNQKDENSEEVFVTVGDKIEKGDQVGFIEAMKVFNDVKSNVSGVVEEIKIDNGDAVEFGDVLLLVRPEEA</sequence>
<dbReference type="CDD" id="cd06850">
    <property type="entry name" value="biotinyl_domain"/>
    <property type="match status" value="1"/>
</dbReference>
<dbReference type="Proteomes" id="UP000242700">
    <property type="component" value="Unassembled WGS sequence"/>
</dbReference>
<dbReference type="Pfam" id="PF00364">
    <property type="entry name" value="Biotin_lipoyl"/>
    <property type="match status" value="1"/>
</dbReference>
<dbReference type="InterPro" id="IPR000089">
    <property type="entry name" value="Biotin_lipoyl"/>
</dbReference>
<dbReference type="SUPFAM" id="SSF51230">
    <property type="entry name" value="Single hybrid motif"/>
    <property type="match status" value="1"/>
</dbReference>
<dbReference type="STRING" id="586411.SAMN05216187_104157"/>
<dbReference type="InterPro" id="IPR011053">
    <property type="entry name" value="Single_hybrid_motif"/>
</dbReference>
<dbReference type="Gene3D" id="2.40.50.100">
    <property type="match status" value="1"/>
</dbReference>
<evidence type="ECO:0000256" key="1">
    <source>
        <dbReference type="ARBA" id="ARBA00023267"/>
    </source>
</evidence>
<protein>
    <submittedName>
        <fullName evidence="3">Acetyl-CoA carboxylase biotin carboxyl carrier protein</fullName>
    </submittedName>
</protein>
<dbReference type="PROSITE" id="PS00188">
    <property type="entry name" value="BIOTIN"/>
    <property type="match status" value="1"/>
</dbReference>
<dbReference type="EMBL" id="FNFI01000004">
    <property type="protein sequence ID" value="SDK04185.1"/>
    <property type="molecule type" value="Genomic_DNA"/>
</dbReference>
<dbReference type="RefSeq" id="WP_092596499.1">
    <property type="nucleotide sequence ID" value="NZ_FNFI01000004.1"/>
</dbReference>
<feature type="domain" description="Lipoyl-binding" evidence="2">
    <location>
        <begin position="60"/>
        <end position="139"/>
    </location>
</feature>
<dbReference type="InterPro" id="IPR050709">
    <property type="entry name" value="Biotin_Carboxyl_Carrier/Decarb"/>
</dbReference>
<dbReference type="InterPro" id="IPR001882">
    <property type="entry name" value="Biotin_BS"/>
</dbReference>
<dbReference type="PANTHER" id="PTHR45266">
    <property type="entry name" value="OXALOACETATE DECARBOXYLASE ALPHA CHAIN"/>
    <property type="match status" value="1"/>
</dbReference>
<dbReference type="AlphaFoldDB" id="A0A1G8YQ12"/>
<reference evidence="4" key="1">
    <citation type="submission" date="2016-10" db="EMBL/GenBank/DDBJ databases">
        <authorList>
            <person name="Varghese N."/>
            <person name="Submissions S."/>
        </authorList>
    </citation>
    <scope>NUCLEOTIDE SEQUENCE [LARGE SCALE GENOMIC DNA]</scope>
    <source>
        <strain evidence="4">CGMCC 1.8911</strain>
    </source>
</reference>